<evidence type="ECO:0000313" key="3">
    <source>
        <dbReference type="EMBL" id="KAJ4355544.1"/>
    </source>
</evidence>
<dbReference type="PRINTS" id="PR00069">
    <property type="entry name" value="ALDKETRDTASE"/>
</dbReference>
<dbReference type="Gene3D" id="3.20.20.100">
    <property type="entry name" value="NADP-dependent oxidoreductase domain"/>
    <property type="match status" value="1"/>
</dbReference>
<dbReference type="InterPro" id="IPR036812">
    <property type="entry name" value="NAD(P)_OxRdtase_dom_sf"/>
</dbReference>
<evidence type="ECO:0000313" key="4">
    <source>
        <dbReference type="Proteomes" id="UP001140513"/>
    </source>
</evidence>
<dbReference type="InterPro" id="IPR023210">
    <property type="entry name" value="NADP_OxRdtase_dom"/>
</dbReference>
<sequence>MESNKRVQIVMGTANFGDPTSFWGQSDSNLLEAFDLLKKHGHNKLDCAQAYNGSESKLGALEAGITHGFLIDTKWRGGWAREKDANSTAGIVSAAKASLDRLKVPQVDIFYLHAPVYNTPIEETLAGVNAAYRAGNFRRFGVSNFPPEDVQQVYNVCKEKNYVLPTVYQGNYSAIARSSEERLLPLLRKLSIAFLAYSPIAGGFLTKDRAQIGSGETRFSPNQMYGLYHKMYVKDVLLDGLEDWERIATDEGISKAELAYRWVVYSSSLSAEEGDGIVIGASRLAQLEETLLFCDKGPLSQKAVEGINELWQKVKHEAPVDNYQSAKQ</sequence>
<dbReference type="PANTHER" id="PTHR43364:SF4">
    <property type="entry name" value="NAD(P)-LINKED OXIDOREDUCTASE SUPERFAMILY PROTEIN"/>
    <property type="match status" value="1"/>
</dbReference>
<evidence type="ECO:0000259" key="2">
    <source>
        <dbReference type="Pfam" id="PF00248"/>
    </source>
</evidence>
<dbReference type="Proteomes" id="UP001140513">
    <property type="component" value="Unassembled WGS sequence"/>
</dbReference>
<dbReference type="CDD" id="cd19075">
    <property type="entry name" value="AKR_AKR7A1-5"/>
    <property type="match status" value="1"/>
</dbReference>
<dbReference type="EMBL" id="JAPEUX010000003">
    <property type="protein sequence ID" value="KAJ4355544.1"/>
    <property type="molecule type" value="Genomic_DNA"/>
</dbReference>
<dbReference type="Pfam" id="PF00248">
    <property type="entry name" value="Aldo_ket_red"/>
    <property type="match status" value="1"/>
</dbReference>
<comment type="caution">
    <text evidence="3">The sequence shown here is derived from an EMBL/GenBank/DDBJ whole genome shotgun (WGS) entry which is preliminary data.</text>
</comment>
<dbReference type="InterPro" id="IPR020471">
    <property type="entry name" value="AKR"/>
</dbReference>
<organism evidence="3 4">
    <name type="scientific">Didymosphaeria variabile</name>
    <dbReference type="NCBI Taxonomy" id="1932322"/>
    <lineage>
        <taxon>Eukaryota</taxon>
        <taxon>Fungi</taxon>
        <taxon>Dikarya</taxon>
        <taxon>Ascomycota</taxon>
        <taxon>Pezizomycotina</taxon>
        <taxon>Dothideomycetes</taxon>
        <taxon>Pleosporomycetidae</taxon>
        <taxon>Pleosporales</taxon>
        <taxon>Massarineae</taxon>
        <taxon>Didymosphaeriaceae</taxon>
        <taxon>Didymosphaeria</taxon>
    </lineage>
</organism>
<dbReference type="PANTHER" id="PTHR43364">
    <property type="entry name" value="NADH-SPECIFIC METHYLGLYOXAL REDUCTASE-RELATED"/>
    <property type="match status" value="1"/>
</dbReference>
<evidence type="ECO:0000256" key="1">
    <source>
        <dbReference type="ARBA" id="ARBA00023002"/>
    </source>
</evidence>
<dbReference type="SUPFAM" id="SSF51430">
    <property type="entry name" value="NAD(P)-linked oxidoreductase"/>
    <property type="match status" value="1"/>
</dbReference>
<accession>A0A9W8XNM6</accession>
<dbReference type="GO" id="GO:0016491">
    <property type="term" value="F:oxidoreductase activity"/>
    <property type="evidence" value="ECO:0007669"/>
    <property type="project" value="UniProtKB-KW"/>
</dbReference>
<proteinExistence type="predicted"/>
<feature type="domain" description="NADP-dependent oxidoreductase" evidence="2">
    <location>
        <begin position="9"/>
        <end position="311"/>
    </location>
</feature>
<dbReference type="GeneID" id="80907091"/>
<dbReference type="OrthoDB" id="48988at2759"/>
<keyword evidence="1" id="KW-0560">Oxidoreductase</keyword>
<dbReference type="RefSeq" id="XP_056072670.1">
    <property type="nucleotide sequence ID" value="XM_056212362.1"/>
</dbReference>
<keyword evidence="4" id="KW-1185">Reference proteome</keyword>
<name>A0A9W8XNM6_9PLEO</name>
<gene>
    <name evidence="3" type="ORF">N0V89_003561</name>
</gene>
<dbReference type="AlphaFoldDB" id="A0A9W8XNM6"/>
<reference evidence="3" key="1">
    <citation type="submission" date="2022-10" db="EMBL/GenBank/DDBJ databases">
        <title>Tapping the CABI collections for fungal endophytes: first genome assemblies for Collariella, Neodidymelliopsis, Ascochyta clinopodiicola, Didymella pomorum, Didymosphaeria variabile, Neocosmospora piperis and Neocucurbitaria cava.</title>
        <authorList>
            <person name="Hill R."/>
        </authorList>
    </citation>
    <scope>NUCLEOTIDE SEQUENCE</scope>
    <source>
        <strain evidence="3">IMI 356815</strain>
    </source>
</reference>
<dbReference type="InterPro" id="IPR050523">
    <property type="entry name" value="AKR_Detox_Biosynth"/>
</dbReference>
<protein>
    <recommendedName>
        <fullName evidence="2">NADP-dependent oxidoreductase domain-containing protein</fullName>
    </recommendedName>
</protein>